<protein>
    <recommendedName>
        <fullName evidence="5">Spore coat protein SP96</fullName>
    </recommendedName>
</protein>
<proteinExistence type="predicted"/>
<dbReference type="PANTHER" id="PTHR36182">
    <property type="entry name" value="PROTEIN, PUTATIVE (AFU_ORTHOLOGUE AFUA_6G10930)-RELATED"/>
    <property type="match status" value="1"/>
</dbReference>
<keyword evidence="2" id="KW-0732">Signal</keyword>
<dbReference type="PRINTS" id="PR01217">
    <property type="entry name" value="PRICHEXTENSN"/>
</dbReference>
<keyword evidence="4" id="KW-1185">Reference proteome</keyword>
<evidence type="ECO:0008006" key="5">
    <source>
        <dbReference type="Google" id="ProtNLM"/>
    </source>
</evidence>
<feature type="chain" id="PRO_5011996496" description="Spore coat protein SP96" evidence="2">
    <location>
        <begin position="22"/>
        <end position="428"/>
    </location>
</feature>
<evidence type="ECO:0000256" key="2">
    <source>
        <dbReference type="SAM" id="SignalP"/>
    </source>
</evidence>
<feature type="signal peptide" evidence="2">
    <location>
        <begin position="1"/>
        <end position="21"/>
    </location>
</feature>
<accession>A0A292Q3Q3</accession>
<dbReference type="EMBL" id="LN890970">
    <property type="protein sequence ID" value="CUS13585.1"/>
    <property type="molecule type" value="Genomic_DNA"/>
</dbReference>
<evidence type="ECO:0000313" key="3">
    <source>
        <dbReference type="EMBL" id="CUS13585.1"/>
    </source>
</evidence>
<sequence length="428" mass="42002">MKTSFSALALAAALLLGSANAHVKLKSPVPFRASTGAPQNAAQQDFDMTAPLDKSGSNFPCKGYHKDAQGTQPLVDWPAGSTQVMSFEGQATHGGGSCQASLSEDEGVTWKVMKSYVGGCPLKDASFTVPKEAKSGAAIFSWSWFNNQGNREMYMNCAAVTITGGGSGLSAHPDMFTANIGNDCTTVEGSDVAFPDPGEDVEGSGGAPPTGSGCGATGSQPPAGGSPPSGGSPSSAQVTGTPSAPTGGLPSSAPTTGKPSAPTGGPSSSAPITGTPSAPTGGPSSSAPITGTPSAPTGSSPSKVAGGPGGNNPNPSPSSSSAPRATPPVPTASSPNAASTSAPTGTPKTSAPAPSTAPSPYPQPPTGGTCVEGAITCNADGTWSQCGSGVNHNMGKIAPGTNCANDRMKAIKIKRSIRFSGEHMARNA</sequence>
<evidence type="ECO:0000313" key="4">
    <source>
        <dbReference type="Proteomes" id="UP001412239"/>
    </source>
</evidence>
<dbReference type="AlphaFoldDB" id="A0A292Q3Q3"/>
<feature type="region of interest" description="Disordered" evidence="1">
    <location>
        <begin position="187"/>
        <end position="368"/>
    </location>
</feature>
<dbReference type="Gene3D" id="2.70.50.70">
    <property type="match status" value="1"/>
</dbReference>
<dbReference type="PANTHER" id="PTHR36182:SF1">
    <property type="entry name" value="PROTEIN, PUTATIVE (AFU_ORTHOLOGUE AFUA_6G10930)-RELATED"/>
    <property type="match status" value="1"/>
</dbReference>
<evidence type="ECO:0000256" key="1">
    <source>
        <dbReference type="SAM" id="MobiDB-lite"/>
    </source>
</evidence>
<feature type="compositionally biased region" description="Pro residues" evidence="1">
    <location>
        <begin position="355"/>
        <end position="365"/>
    </location>
</feature>
<organism evidence="3 4">
    <name type="scientific">Tuber aestivum</name>
    <name type="common">summer truffle</name>
    <dbReference type="NCBI Taxonomy" id="59557"/>
    <lineage>
        <taxon>Eukaryota</taxon>
        <taxon>Fungi</taxon>
        <taxon>Dikarya</taxon>
        <taxon>Ascomycota</taxon>
        <taxon>Pezizomycotina</taxon>
        <taxon>Pezizomycetes</taxon>
        <taxon>Pezizales</taxon>
        <taxon>Tuberaceae</taxon>
        <taxon>Tuber</taxon>
    </lineage>
</organism>
<name>A0A292Q3Q3_9PEZI</name>
<feature type="compositionally biased region" description="Gly residues" evidence="1">
    <location>
        <begin position="203"/>
        <end position="216"/>
    </location>
</feature>
<feature type="compositionally biased region" description="Low complexity" evidence="1">
    <location>
        <begin position="331"/>
        <end position="354"/>
    </location>
</feature>
<gene>
    <name evidence="3" type="ORF">GSTUAT00002294001</name>
</gene>
<feature type="compositionally biased region" description="Low complexity" evidence="1">
    <location>
        <begin position="250"/>
        <end position="324"/>
    </location>
</feature>
<reference evidence="3" key="1">
    <citation type="submission" date="2015-10" db="EMBL/GenBank/DDBJ databases">
        <authorList>
            <person name="Regsiter A."/>
            <person name="william w."/>
        </authorList>
    </citation>
    <scope>NUCLEOTIDE SEQUENCE</scope>
    <source>
        <strain evidence="3">Montdore</strain>
    </source>
</reference>
<dbReference type="Proteomes" id="UP001412239">
    <property type="component" value="Unassembled WGS sequence"/>
</dbReference>